<keyword evidence="1" id="KW-0732">Signal</keyword>
<dbReference type="Proteomes" id="UP000077961">
    <property type="component" value="Unassembled WGS sequence"/>
</dbReference>
<evidence type="ECO:0000256" key="1">
    <source>
        <dbReference type="SAM" id="SignalP"/>
    </source>
</evidence>
<feature type="chain" id="PRO_5008394059" description="Cobalt transporter" evidence="1">
    <location>
        <begin position="24"/>
        <end position="133"/>
    </location>
</feature>
<dbReference type="EMBL" id="LXJZ01000209">
    <property type="protein sequence ID" value="OAJ53885.1"/>
    <property type="molecule type" value="Genomic_DNA"/>
</dbReference>
<evidence type="ECO:0000313" key="5">
    <source>
        <dbReference type="Proteomes" id="UP000078116"/>
    </source>
</evidence>
<protein>
    <recommendedName>
        <fullName evidence="6">Cobalt transporter</fullName>
    </recommendedName>
</protein>
<keyword evidence="4" id="KW-1185">Reference proteome</keyword>
<feature type="signal peptide" evidence="1">
    <location>
        <begin position="1"/>
        <end position="23"/>
    </location>
</feature>
<sequence>MSYWRKLFVIVLLIMSLPVQSFAAISMKCESSHFVGEMTSAQYAHEAEPTNGHDMHGMAMADGTRHSHQNGGAQHVHACATCASCCSGVALPAVPAVAAPADTAHFAVPFPPSISVASFLTSGIERPPRAILV</sequence>
<dbReference type="STRING" id="1462993.A6V36_10525"/>
<proteinExistence type="predicted"/>
<dbReference type="EMBL" id="LXKA01000011">
    <property type="protein sequence ID" value="OAJ65748.1"/>
    <property type="molecule type" value="Genomic_DNA"/>
</dbReference>
<comment type="caution">
    <text evidence="3">The sequence shown here is derived from an EMBL/GenBank/DDBJ whole genome shotgun (WGS) entry which is preliminary data.</text>
</comment>
<dbReference type="AlphaFoldDB" id="A0A1A9NI34"/>
<gene>
    <name evidence="2" type="ORF">A6V36_10525</name>
    <name evidence="3" type="ORF">A6V37_12315</name>
</gene>
<evidence type="ECO:0008006" key="6">
    <source>
        <dbReference type="Google" id="ProtNLM"/>
    </source>
</evidence>
<organism evidence="3 5">
    <name type="scientific">Paraburkholderia ginsengiterrae</name>
    <dbReference type="NCBI Taxonomy" id="1462993"/>
    <lineage>
        <taxon>Bacteria</taxon>
        <taxon>Pseudomonadati</taxon>
        <taxon>Pseudomonadota</taxon>
        <taxon>Betaproteobacteria</taxon>
        <taxon>Burkholderiales</taxon>
        <taxon>Burkholderiaceae</taxon>
        <taxon>Paraburkholderia</taxon>
    </lineage>
</organism>
<evidence type="ECO:0000313" key="4">
    <source>
        <dbReference type="Proteomes" id="UP000077961"/>
    </source>
</evidence>
<accession>A0A1A9NI34</accession>
<name>A0A1A9NI34_9BURK</name>
<dbReference type="Proteomes" id="UP000078116">
    <property type="component" value="Unassembled WGS sequence"/>
</dbReference>
<evidence type="ECO:0000313" key="3">
    <source>
        <dbReference type="EMBL" id="OAJ65748.1"/>
    </source>
</evidence>
<reference evidence="4 5" key="1">
    <citation type="submission" date="2016-04" db="EMBL/GenBank/DDBJ databases">
        <title>Reclassification of Paraburkholderia panaciterrae (Farh et al. 2015) Dobritsa &amp; Samadpour 2016 as a later homotypic synonym of Paraburkholderia ginsengiterrae (Farh et al. 2015) Dobritsa &amp; Samadpour 2016.</title>
        <authorList>
            <person name="Dobritsa A.P."/>
            <person name="Kutumbaka K."/>
            <person name="Samadpour M."/>
        </authorList>
    </citation>
    <scope>NUCLEOTIDE SEQUENCE [LARGE SCALE GENOMIC DNA]</scope>
    <source>
        <strain evidence="3 5">DCY85</strain>
        <strain evidence="2 4">DCY85-1</strain>
    </source>
</reference>
<evidence type="ECO:0000313" key="2">
    <source>
        <dbReference type="EMBL" id="OAJ53885.1"/>
    </source>
</evidence>